<keyword evidence="6" id="KW-1185">Reference proteome</keyword>
<dbReference type="GO" id="GO:0004656">
    <property type="term" value="F:procollagen-proline 4-dioxygenase activity"/>
    <property type="evidence" value="ECO:0007669"/>
    <property type="project" value="TreeGrafter"/>
</dbReference>
<comment type="subcellular location">
    <subcellularLocation>
        <location evidence="1">Endoplasmic reticulum membrane</location>
    </subcellularLocation>
</comment>
<reference evidence="5" key="1">
    <citation type="submission" date="2022-05" db="EMBL/GenBank/DDBJ databases">
        <title>The Musa troglodytarum L. genome provides insights into the mechanism of non-climacteric behaviour and enrichment of carotenoids.</title>
        <authorList>
            <person name="Wang J."/>
        </authorList>
    </citation>
    <scope>NUCLEOTIDE SEQUENCE</scope>
    <source>
        <tissue evidence="5">Leaf</tissue>
    </source>
</reference>
<dbReference type="GO" id="GO:0046872">
    <property type="term" value="F:metal ion binding"/>
    <property type="evidence" value="ECO:0007669"/>
    <property type="project" value="UniProtKB-KW"/>
</dbReference>
<dbReference type="PANTHER" id="PTHR10869">
    <property type="entry name" value="PROLYL 4-HYDROXYLASE ALPHA SUBUNIT"/>
    <property type="match status" value="1"/>
</dbReference>
<keyword evidence="2" id="KW-0479">Metal-binding</keyword>
<evidence type="ECO:0000313" key="5">
    <source>
        <dbReference type="EMBL" id="URE03854.1"/>
    </source>
</evidence>
<gene>
    <name evidence="5" type="ORF">MUK42_21066</name>
</gene>
<dbReference type="GO" id="GO:0005789">
    <property type="term" value="C:endoplasmic reticulum membrane"/>
    <property type="evidence" value="ECO:0007669"/>
    <property type="project" value="UniProtKB-SubCell"/>
</dbReference>
<name>A0A9E7FWU8_9LILI</name>
<organism evidence="5 6">
    <name type="scientific">Musa troglodytarum</name>
    <name type="common">fe'i banana</name>
    <dbReference type="NCBI Taxonomy" id="320322"/>
    <lineage>
        <taxon>Eukaryota</taxon>
        <taxon>Viridiplantae</taxon>
        <taxon>Streptophyta</taxon>
        <taxon>Embryophyta</taxon>
        <taxon>Tracheophyta</taxon>
        <taxon>Spermatophyta</taxon>
        <taxon>Magnoliopsida</taxon>
        <taxon>Liliopsida</taxon>
        <taxon>Zingiberales</taxon>
        <taxon>Musaceae</taxon>
        <taxon>Musa</taxon>
    </lineage>
</organism>
<dbReference type="OrthoDB" id="69177at2759"/>
<evidence type="ECO:0000256" key="3">
    <source>
        <dbReference type="ARBA" id="ARBA00023004"/>
    </source>
</evidence>
<protein>
    <submittedName>
        <fullName evidence="5">P4Hc</fullName>
    </submittedName>
</protein>
<feature type="region of interest" description="Disordered" evidence="4">
    <location>
        <begin position="1"/>
        <end position="26"/>
    </location>
</feature>
<evidence type="ECO:0000313" key="6">
    <source>
        <dbReference type="Proteomes" id="UP001055439"/>
    </source>
</evidence>
<dbReference type="PANTHER" id="PTHR10869:SF236">
    <property type="entry name" value="PROLYL 4-HYDROXYLASE ALPHA SUBUNIT DOMAIN-CONTAINING PROTEIN"/>
    <property type="match status" value="1"/>
</dbReference>
<accession>A0A9E7FWU8</accession>
<evidence type="ECO:0000256" key="4">
    <source>
        <dbReference type="SAM" id="MobiDB-lite"/>
    </source>
</evidence>
<dbReference type="Gene3D" id="2.60.120.620">
    <property type="entry name" value="q2cbj1_9rhob like domain"/>
    <property type="match status" value="1"/>
</dbReference>
<dbReference type="InterPro" id="IPR045054">
    <property type="entry name" value="P4HA-like"/>
</dbReference>
<evidence type="ECO:0000256" key="2">
    <source>
        <dbReference type="ARBA" id="ARBA00022723"/>
    </source>
</evidence>
<sequence>MVTPGENDQQSRKRKKKTAVGGRWPPIKPKRDLQINRLKGTNLFTIPNFFTSSESKAFVRAAESIGFIHQGSLGPAKGEAYRDNDRISVADQGLAESIWQSGLKRIFDDIKLQGKVAIGLNPNIRFYRYKVGQRFGRHIDESVDLGGVHITQYTLLVYLTGNGSNHNTSMQSLVGGETVFMIVES</sequence>
<evidence type="ECO:0000256" key="1">
    <source>
        <dbReference type="ARBA" id="ARBA00004586"/>
    </source>
</evidence>
<keyword evidence="3" id="KW-0408">Iron</keyword>
<dbReference type="EMBL" id="CP097507">
    <property type="protein sequence ID" value="URE03854.1"/>
    <property type="molecule type" value="Genomic_DNA"/>
</dbReference>
<proteinExistence type="predicted"/>
<dbReference type="Proteomes" id="UP001055439">
    <property type="component" value="Chromosome 5"/>
</dbReference>
<dbReference type="AlphaFoldDB" id="A0A9E7FWU8"/>